<evidence type="ECO:0000313" key="2">
    <source>
        <dbReference type="EMBL" id="GGD40237.1"/>
    </source>
</evidence>
<proteinExistence type="predicted"/>
<keyword evidence="1" id="KW-1133">Transmembrane helix</keyword>
<comment type="caution">
    <text evidence="2">The sequence shown here is derived from an EMBL/GenBank/DDBJ whole genome shotgun (WGS) entry which is preliminary data.</text>
</comment>
<dbReference type="Gene3D" id="3.40.50.1110">
    <property type="entry name" value="SGNH hydrolase"/>
    <property type="match status" value="1"/>
</dbReference>
<dbReference type="Proteomes" id="UP000625780">
    <property type="component" value="Unassembled WGS sequence"/>
</dbReference>
<sequence length="223" mass="25593">MLSNDNVRGIFWSKRSTILADIVLVIFLIFSVSLNARGQVYKDRDSVRILFIGNSLTYTNNLPLLVKEEARQIGVTVDFEMYAFPNYAIEDHWREGRVQSLIRDGNFDFVILQQGPSSQAEGRNMLIEYGKKFAELCRISRTKLCYLMVWPSLDYYRTFDGVIKNHRDAARINDAIILPVGAAWKEYFEITENFDFYGPDGFHPSQKGSAKAAEVIAEHLFSN</sequence>
<protein>
    <recommendedName>
        <fullName evidence="4">SGNH/GDSL hydrolase family protein</fullName>
    </recommendedName>
</protein>
<evidence type="ECO:0000313" key="3">
    <source>
        <dbReference type="Proteomes" id="UP000625780"/>
    </source>
</evidence>
<evidence type="ECO:0000256" key="1">
    <source>
        <dbReference type="SAM" id="Phobius"/>
    </source>
</evidence>
<gene>
    <name evidence="2" type="ORF">GCM10011361_04190</name>
</gene>
<keyword evidence="1" id="KW-0472">Membrane</keyword>
<dbReference type="CDD" id="cd00229">
    <property type="entry name" value="SGNH_hydrolase"/>
    <property type="match status" value="1"/>
</dbReference>
<accession>A0ABQ1QSH8</accession>
<dbReference type="InterPro" id="IPR036514">
    <property type="entry name" value="SGNH_hydro_sf"/>
</dbReference>
<reference evidence="3" key="1">
    <citation type="journal article" date="2019" name="Int. J. Syst. Evol. Microbiol.">
        <title>The Global Catalogue of Microorganisms (GCM) 10K type strain sequencing project: providing services to taxonomists for standard genome sequencing and annotation.</title>
        <authorList>
            <consortium name="The Broad Institute Genomics Platform"/>
            <consortium name="The Broad Institute Genome Sequencing Center for Infectious Disease"/>
            <person name="Wu L."/>
            <person name="Ma J."/>
        </authorList>
    </citation>
    <scope>NUCLEOTIDE SEQUENCE [LARGE SCALE GENOMIC DNA]</scope>
    <source>
        <strain evidence="3">CGMCC 1.12606</strain>
    </source>
</reference>
<keyword evidence="1" id="KW-0812">Transmembrane</keyword>
<keyword evidence="3" id="KW-1185">Reference proteome</keyword>
<dbReference type="EMBL" id="BMFH01000001">
    <property type="protein sequence ID" value="GGD40237.1"/>
    <property type="molecule type" value="Genomic_DNA"/>
</dbReference>
<dbReference type="RefSeq" id="WP_188369049.1">
    <property type="nucleotide sequence ID" value="NZ_BMFH01000001.1"/>
</dbReference>
<feature type="transmembrane region" description="Helical" evidence="1">
    <location>
        <begin position="18"/>
        <end position="36"/>
    </location>
</feature>
<dbReference type="SUPFAM" id="SSF52266">
    <property type="entry name" value="SGNH hydrolase"/>
    <property type="match status" value="1"/>
</dbReference>
<name>A0ABQ1QSH8_9FLAO</name>
<evidence type="ECO:0008006" key="4">
    <source>
        <dbReference type="Google" id="ProtNLM"/>
    </source>
</evidence>
<organism evidence="2 3">
    <name type="scientific">Muriicola marianensis</name>
    <dbReference type="NCBI Taxonomy" id="1324801"/>
    <lineage>
        <taxon>Bacteria</taxon>
        <taxon>Pseudomonadati</taxon>
        <taxon>Bacteroidota</taxon>
        <taxon>Flavobacteriia</taxon>
        <taxon>Flavobacteriales</taxon>
        <taxon>Flavobacteriaceae</taxon>
        <taxon>Muriicola</taxon>
    </lineage>
</organism>